<evidence type="ECO:0008006" key="8">
    <source>
        <dbReference type="Google" id="ProtNLM"/>
    </source>
</evidence>
<dbReference type="OrthoDB" id="68344at2759"/>
<feature type="transmembrane region" description="Helical" evidence="5">
    <location>
        <begin position="421"/>
        <end position="438"/>
    </location>
</feature>
<feature type="transmembrane region" description="Helical" evidence="5">
    <location>
        <begin position="189"/>
        <end position="208"/>
    </location>
</feature>
<dbReference type="GeneID" id="24132166"/>
<organism evidence="6 7">
    <name type="scientific">Saprolegnia parasitica (strain CBS 223.65)</name>
    <dbReference type="NCBI Taxonomy" id="695850"/>
    <lineage>
        <taxon>Eukaryota</taxon>
        <taxon>Sar</taxon>
        <taxon>Stramenopiles</taxon>
        <taxon>Oomycota</taxon>
        <taxon>Saprolegniomycetes</taxon>
        <taxon>Saprolegniales</taxon>
        <taxon>Saprolegniaceae</taxon>
        <taxon>Saprolegnia</taxon>
    </lineage>
</organism>
<dbReference type="AlphaFoldDB" id="A0A067CAN8"/>
<dbReference type="VEuPathDB" id="FungiDB:SPRG_10032"/>
<protein>
    <recommendedName>
        <fullName evidence="8">DUF895 domain membrane protein</fullName>
    </recommendedName>
</protein>
<dbReference type="EMBL" id="KK583248">
    <property type="protein sequence ID" value="KDO23887.1"/>
    <property type="molecule type" value="Genomic_DNA"/>
</dbReference>
<sequence>MDKTTDVVATPTADYAMEGGLKYAGKANSFAQILLLGLICFGCPGMFNALNGLGGGGQVDDKVSSNANVALYACFAGFSVFAGSVHNFLGPRLTLFVGGCTYALYAGSLLSYNYTQNGTFVIVAGAILGIGAGLLWTAQGTMMLAYPTENEKGKFISIFWVVFNLGGVLGGFIPFGFNYNSTAASVNNATYIGFICAMAIGTSLALALKAPSTVIRSDGTQVEYPKAASAMIEIRGLYAAIFDWRMLCLIPASFASNFFYGYQFNAVNGHMFSLRTRGLNNALYWGMQMFGAYAFGNYVMDKPSMTRAKRAQIGLFITTVIVFVVWALGVLVQKDFLRDDPKQNIDFLESGRAAFPMIVYLLYGLVDAIYQNYVYWMIGAMSNDPMELARFVGLYKAFQSAGGAISWRIDVLEVSYMNQLIINWVLMAISLPFMYLLARKLSN</sequence>
<evidence type="ECO:0000256" key="4">
    <source>
        <dbReference type="ARBA" id="ARBA00023136"/>
    </source>
</evidence>
<dbReference type="PANTHER" id="PTHR23294:SF59">
    <property type="entry name" value="UNC93-LIKE PROTEIN C922.05C"/>
    <property type="match status" value="1"/>
</dbReference>
<feature type="transmembrane region" description="Helical" evidence="5">
    <location>
        <begin position="158"/>
        <end position="177"/>
    </location>
</feature>
<gene>
    <name evidence="6" type="ORF">SPRG_10032</name>
</gene>
<feature type="transmembrane region" description="Helical" evidence="5">
    <location>
        <begin position="69"/>
        <end position="88"/>
    </location>
</feature>
<dbReference type="GO" id="GO:0016020">
    <property type="term" value="C:membrane"/>
    <property type="evidence" value="ECO:0007669"/>
    <property type="project" value="UniProtKB-SubCell"/>
</dbReference>
<dbReference type="PANTHER" id="PTHR23294">
    <property type="entry name" value="ET TRANSLATION PRODUCT-RELATED"/>
    <property type="match status" value="1"/>
</dbReference>
<feature type="transmembrane region" description="Helical" evidence="5">
    <location>
        <begin position="30"/>
        <end position="49"/>
    </location>
</feature>
<dbReference type="Proteomes" id="UP000030745">
    <property type="component" value="Unassembled WGS sequence"/>
</dbReference>
<evidence type="ECO:0000256" key="5">
    <source>
        <dbReference type="SAM" id="Phobius"/>
    </source>
</evidence>
<feature type="transmembrane region" description="Helical" evidence="5">
    <location>
        <begin position="353"/>
        <end position="376"/>
    </location>
</feature>
<dbReference type="RefSeq" id="XP_012205357.1">
    <property type="nucleotide sequence ID" value="XM_012349967.1"/>
</dbReference>
<dbReference type="InterPro" id="IPR051617">
    <property type="entry name" value="UNC-93-like_regulator"/>
</dbReference>
<dbReference type="SUPFAM" id="SSF103473">
    <property type="entry name" value="MFS general substrate transporter"/>
    <property type="match status" value="1"/>
</dbReference>
<keyword evidence="7" id="KW-1185">Reference proteome</keyword>
<dbReference type="CDD" id="cd06178">
    <property type="entry name" value="MFS_unc93-like"/>
    <property type="match status" value="1"/>
</dbReference>
<evidence type="ECO:0000313" key="6">
    <source>
        <dbReference type="EMBL" id="KDO23887.1"/>
    </source>
</evidence>
<evidence type="ECO:0000313" key="7">
    <source>
        <dbReference type="Proteomes" id="UP000030745"/>
    </source>
</evidence>
<keyword evidence="4 5" id="KW-0472">Membrane</keyword>
<accession>A0A067CAN8</accession>
<feature type="transmembrane region" description="Helical" evidence="5">
    <location>
        <begin position="312"/>
        <end position="333"/>
    </location>
</feature>
<evidence type="ECO:0000256" key="3">
    <source>
        <dbReference type="ARBA" id="ARBA00022989"/>
    </source>
</evidence>
<evidence type="ECO:0000256" key="1">
    <source>
        <dbReference type="ARBA" id="ARBA00004141"/>
    </source>
</evidence>
<feature type="transmembrane region" description="Helical" evidence="5">
    <location>
        <begin position="244"/>
        <end position="262"/>
    </location>
</feature>
<dbReference type="InterPro" id="IPR010291">
    <property type="entry name" value="Ion_channel_UNC-93"/>
</dbReference>
<keyword evidence="3 5" id="KW-1133">Transmembrane helix</keyword>
<keyword evidence="2 5" id="KW-0812">Transmembrane</keyword>
<comment type="subcellular location">
    <subcellularLocation>
        <location evidence="1">Membrane</location>
        <topology evidence="1">Multi-pass membrane protein</topology>
    </subcellularLocation>
</comment>
<name>A0A067CAN8_SAPPC</name>
<feature type="transmembrane region" description="Helical" evidence="5">
    <location>
        <begin position="120"/>
        <end position="146"/>
    </location>
</feature>
<proteinExistence type="predicted"/>
<dbReference type="OMA" id="EMTFYTG"/>
<dbReference type="InterPro" id="IPR036259">
    <property type="entry name" value="MFS_trans_sf"/>
</dbReference>
<dbReference type="Pfam" id="PF05978">
    <property type="entry name" value="UNC-93"/>
    <property type="match status" value="1"/>
</dbReference>
<reference evidence="6 7" key="1">
    <citation type="journal article" date="2013" name="PLoS Genet.">
        <title>Distinctive expansion of potential virulence genes in the genome of the oomycete fish pathogen Saprolegnia parasitica.</title>
        <authorList>
            <person name="Jiang R.H."/>
            <person name="de Bruijn I."/>
            <person name="Haas B.J."/>
            <person name="Belmonte R."/>
            <person name="Lobach L."/>
            <person name="Christie J."/>
            <person name="van den Ackerveken G."/>
            <person name="Bottin A."/>
            <person name="Bulone V."/>
            <person name="Diaz-Moreno S.M."/>
            <person name="Dumas B."/>
            <person name="Fan L."/>
            <person name="Gaulin E."/>
            <person name="Govers F."/>
            <person name="Grenville-Briggs L.J."/>
            <person name="Horner N.R."/>
            <person name="Levin J.Z."/>
            <person name="Mammella M."/>
            <person name="Meijer H.J."/>
            <person name="Morris P."/>
            <person name="Nusbaum C."/>
            <person name="Oome S."/>
            <person name="Phillips A.J."/>
            <person name="van Rooyen D."/>
            <person name="Rzeszutek E."/>
            <person name="Saraiva M."/>
            <person name="Secombes C.J."/>
            <person name="Seidl M.F."/>
            <person name="Snel B."/>
            <person name="Stassen J.H."/>
            <person name="Sykes S."/>
            <person name="Tripathy S."/>
            <person name="van den Berg H."/>
            <person name="Vega-Arreguin J.C."/>
            <person name="Wawra S."/>
            <person name="Young S.K."/>
            <person name="Zeng Q."/>
            <person name="Dieguez-Uribeondo J."/>
            <person name="Russ C."/>
            <person name="Tyler B.M."/>
            <person name="van West P."/>
        </authorList>
    </citation>
    <scope>NUCLEOTIDE SEQUENCE [LARGE SCALE GENOMIC DNA]</scope>
    <source>
        <strain evidence="6 7">CBS 223.65</strain>
    </source>
</reference>
<dbReference type="Gene3D" id="1.20.1250.20">
    <property type="entry name" value="MFS general substrate transporter like domains"/>
    <property type="match status" value="1"/>
</dbReference>
<dbReference type="KEGG" id="spar:SPRG_10032"/>
<feature type="transmembrane region" description="Helical" evidence="5">
    <location>
        <begin position="282"/>
        <end position="300"/>
    </location>
</feature>
<evidence type="ECO:0000256" key="2">
    <source>
        <dbReference type="ARBA" id="ARBA00022692"/>
    </source>
</evidence>
<feature type="transmembrane region" description="Helical" evidence="5">
    <location>
        <begin position="95"/>
        <end position="114"/>
    </location>
</feature>